<keyword evidence="2" id="KW-1133">Transmembrane helix</keyword>
<dbReference type="PRINTS" id="PR01490">
    <property type="entry name" value="RTXTOXIND"/>
</dbReference>
<dbReference type="InterPro" id="IPR050739">
    <property type="entry name" value="MFP"/>
</dbReference>
<gene>
    <name evidence="5" type="ORF">GCM10010994_58110</name>
</gene>
<dbReference type="Pfam" id="PF26002">
    <property type="entry name" value="Beta-barrel_AprE"/>
    <property type="match status" value="1"/>
</dbReference>
<comment type="caution">
    <text evidence="5">The sequence shown here is derived from an EMBL/GenBank/DDBJ whole genome shotgun (WGS) entry which is preliminary data.</text>
</comment>
<sequence>MNQPFRYEVRLSAAPANAAAPAWAPQAVPQPAAAIAEPAPAPAADPAPTPLFRAEVIDTRRERLLGAPRIVAPLALRAAAPFAAAAVAAIAGLLVLGSYSRRTTVNGVMTPVDGIAKINAPAAGRIVQLAASEGQVVTRGQLLYTLDIDALSNLGGTQVAVVEELRRQRQEHEAERLRKAALDRAQKQELVQREHDTAREIGQIDQQIAVSGEYVKALKEGFARYQEYARRQIVVQMQVDIKEQAYMAERQQLERLRRERLQLATKLSELRSQIATSDTRSASAQSELTRQIAQTDQAIAEGESKRALWITAPRDGIVTGIVARAGETVAAGAPMATILPGTSRLLAELGAPSSAIGFIEPGQKVLLRYEAFPYQKFGQYGGRVKAISRIALRPEELADLRQPGPSAAPGPAPGNQNLYRITVEPERAEVNAYGAAQKVTAGMRVQATVFLDKRPLYQWILDPLYSLSAGTAGAGSP</sequence>
<dbReference type="Pfam" id="PF25917">
    <property type="entry name" value="BSH_RND"/>
    <property type="match status" value="1"/>
</dbReference>
<keyword evidence="6" id="KW-1185">Reference proteome</keyword>
<dbReference type="AlphaFoldDB" id="A0A916UX37"/>
<evidence type="ECO:0000259" key="3">
    <source>
        <dbReference type="Pfam" id="PF25917"/>
    </source>
</evidence>
<dbReference type="PANTHER" id="PTHR30386">
    <property type="entry name" value="MEMBRANE FUSION SUBUNIT OF EMRAB-TOLC MULTIDRUG EFFLUX PUMP"/>
    <property type="match status" value="1"/>
</dbReference>
<reference evidence="5" key="2">
    <citation type="submission" date="2020-09" db="EMBL/GenBank/DDBJ databases">
        <authorList>
            <person name="Sun Q."/>
            <person name="Zhou Y."/>
        </authorList>
    </citation>
    <scope>NUCLEOTIDE SEQUENCE</scope>
    <source>
        <strain evidence="5">CGMCC 1.12919</strain>
    </source>
</reference>
<feature type="coiled-coil region" evidence="1">
    <location>
        <begin position="239"/>
        <end position="273"/>
    </location>
</feature>
<name>A0A916UX37_9HYPH</name>
<evidence type="ECO:0000313" key="5">
    <source>
        <dbReference type="EMBL" id="GGC92657.1"/>
    </source>
</evidence>
<accession>A0A916UX37</accession>
<evidence type="ECO:0000256" key="1">
    <source>
        <dbReference type="SAM" id="Coils"/>
    </source>
</evidence>
<feature type="domain" description="Multidrug resistance protein MdtA-like barrel-sandwich hybrid" evidence="3">
    <location>
        <begin position="116"/>
        <end position="338"/>
    </location>
</feature>
<keyword evidence="2" id="KW-0812">Transmembrane</keyword>
<dbReference type="Proteomes" id="UP000637002">
    <property type="component" value="Unassembled WGS sequence"/>
</dbReference>
<feature type="transmembrane region" description="Helical" evidence="2">
    <location>
        <begin position="70"/>
        <end position="96"/>
    </location>
</feature>
<proteinExistence type="predicted"/>
<evidence type="ECO:0000256" key="2">
    <source>
        <dbReference type="SAM" id="Phobius"/>
    </source>
</evidence>
<keyword evidence="2" id="KW-0472">Membrane</keyword>
<dbReference type="InterPro" id="IPR058982">
    <property type="entry name" value="Beta-barrel_AprE"/>
</dbReference>
<reference evidence="5" key="1">
    <citation type="journal article" date="2014" name="Int. J. Syst. Evol. Microbiol.">
        <title>Complete genome sequence of Corynebacterium casei LMG S-19264T (=DSM 44701T), isolated from a smear-ripened cheese.</title>
        <authorList>
            <consortium name="US DOE Joint Genome Institute (JGI-PGF)"/>
            <person name="Walter F."/>
            <person name="Albersmeier A."/>
            <person name="Kalinowski J."/>
            <person name="Ruckert C."/>
        </authorList>
    </citation>
    <scope>NUCLEOTIDE SEQUENCE</scope>
    <source>
        <strain evidence="5">CGMCC 1.12919</strain>
    </source>
</reference>
<protein>
    <submittedName>
        <fullName evidence="5">Secretion protein</fullName>
    </submittedName>
</protein>
<keyword evidence="1" id="KW-0175">Coiled coil</keyword>
<feature type="domain" description="AprE-like beta-barrel" evidence="4">
    <location>
        <begin position="347"/>
        <end position="449"/>
    </location>
</feature>
<dbReference type="Gene3D" id="2.40.50.100">
    <property type="match status" value="2"/>
</dbReference>
<evidence type="ECO:0000259" key="4">
    <source>
        <dbReference type="Pfam" id="PF26002"/>
    </source>
</evidence>
<dbReference type="EMBL" id="BMGG01000013">
    <property type="protein sequence ID" value="GGC92657.1"/>
    <property type="molecule type" value="Genomic_DNA"/>
</dbReference>
<dbReference type="RefSeq" id="WP_188612693.1">
    <property type="nucleotide sequence ID" value="NZ_BMGG01000013.1"/>
</dbReference>
<dbReference type="InterPro" id="IPR058625">
    <property type="entry name" value="MdtA-like_BSH"/>
</dbReference>
<organism evidence="5 6">
    <name type="scientific">Chelatococcus reniformis</name>
    <dbReference type="NCBI Taxonomy" id="1494448"/>
    <lineage>
        <taxon>Bacteria</taxon>
        <taxon>Pseudomonadati</taxon>
        <taxon>Pseudomonadota</taxon>
        <taxon>Alphaproteobacteria</taxon>
        <taxon>Hyphomicrobiales</taxon>
        <taxon>Chelatococcaceae</taxon>
        <taxon>Chelatococcus</taxon>
    </lineage>
</organism>
<dbReference type="PANTHER" id="PTHR30386:SF28">
    <property type="entry name" value="EXPORTED PROTEIN"/>
    <property type="match status" value="1"/>
</dbReference>
<evidence type="ECO:0000313" key="6">
    <source>
        <dbReference type="Proteomes" id="UP000637002"/>
    </source>
</evidence>